<dbReference type="PANTHER" id="PTHR46572">
    <property type="entry name" value="RHO1 GDP-GTP EXCHANGE PROTEIN 1-RELATED"/>
    <property type="match status" value="1"/>
</dbReference>
<accession>A0A6C1EEE2</accession>
<feature type="domain" description="CNH" evidence="5">
    <location>
        <begin position="945"/>
        <end position="1285"/>
    </location>
</feature>
<protein>
    <submittedName>
        <fullName evidence="6">Rho guanine nucleotide exchange factor</fullName>
    </submittedName>
</protein>
<dbReference type="Pfam" id="PF23582">
    <property type="entry name" value="WHD_RGF3"/>
    <property type="match status" value="1"/>
</dbReference>
<dbReference type="CDD" id="cd00160">
    <property type="entry name" value="RhoGEF"/>
    <property type="match status" value="1"/>
</dbReference>
<dbReference type="Pfam" id="PF00780">
    <property type="entry name" value="CNH"/>
    <property type="match status" value="1"/>
</dbReference>
<name>A0A6C1EEE2_SACPS</name>
<dbReference type="EMBL" id="CP049009">
    <property type="protein sequence ID" value="QID86974.1"/>
    <property type="molecule type" value="Genomic_DNA"/>
</dbReference>
<dbReference type="SUPFAM" id="SSF48065">
    <property type="entry name" value="DBL homology domain (DH-domain)"/>
    <property type="match status" value="1"/>
</dbReference>
<evidence type="ECO:0000256" key="2">
    <source>
        <dbReference type="SAM" id="MobiDB-lite"/>
    </source>
</evidence>
<dbReference type="InterPro" id="IPR001849">
    <property type="entry name" value="PH_domain"/>
</dbReference>
<evidence type="ECO:0000313" key="6">
    <source>
        <dbReference type="EMBL" id="QID86974.1"/>
    </source>
</evidence>
<dbReference type="SMART" id="SM00325">
    <property type="entry name" value="RhoGEF"/>
    <property type="match status" value="1"/>
</dbReference>
<dbReference type="SUPFAM" id="SSF50729">
    <property type="entry name" value="PH domain-like"/>
    <property type="match status" value="1"/>
</dbReference>
<feature type="region of interest" description="Disordered" evidence="2">
    <location>
        <begin position="95"/>
        <end position="152"/>
    </location>
</feature>
<keyword evidence="1" id="KW-0344">Guanine-nucleotide releasing factor</keyword>
<dbReference type="InterPro" id="IPR001180">
    <property type="entry name" value="CNH_dom"/>
</dbReference>
<feature type="domain" description="PH" evidence="3">
    <location>
        <begin position="722"/>
        <end position="884"/>
    </location>
</feature>
<dbReference type="SMART" id="SM00036">
    <property type="entry name" value="CNH"/>
    <property type="match status" value="1"/>
</dbReference>
<dbReference type="Proteomes" id="UP000501346">
    <property type="component" value="Chromosome SeXII"/>
</dbReference>
<evidence type="ECO:0000256" key="1">
    <source>
        <dbReference type="ARBA" id="ARBA00022658"/>
    </source>
</evidence>
<dbReference type="Pfam" id="PF00621">
    <property type="entry name" value="RhoGEF"/>
    <property type="match status" value="1"/>
</dbReference>
<sequence>MPHRDQNKIYMYRYNKGSPLERTPQKRVSRHENRRNSIELPKLPPLNTRNSFLDDSDNGTDNVSIGWTPISDNQQYPSPIPQAFTFASKHHIRGNVTSSTESTPKSAKHMKERRPPPLLHTNETLLLGSPMASPGSWSRERPPSRLPFVGDPEVRDYIDDTSNHSTTLKSPFVNDFSSLSMKSPTDSIKCQNRFSDEFNPRHHEREKALPPIPSSTTLLLSPFNDEDSEFFTKPPPPLSTSRNISGHSRVSESLESVYSDSDYTFNNSNARQSSFNSLLGAKPLELAPSITAPTQPFSIQSIDEHKLYQCDNVHKLSGIYEWILKVYFEWFNECVFTKIDLFQIVQLLLEFQMPKNFDQDTIDSNVDNIMASLIAQEAVRFDIINDEEIAVVVAGLDVTGVFTELLPCYSFIDNTYGPTNSSICYSNVCTYGQISDFRKEIKISEIINKSVGLWTEYWHLTPEDLAEINPREVQRQSFIFDLIILEERSLNMATAAVEIYGKRFDTTLLPDEPEFKSLAFDIFEPLIQLHTEFLLTPIFWKLKTRGKFIDGIGKIYSKWCAEAKDIYLDYAKAMATVHEIITWEKKNKTRFVAWLKNIDNSVEITRSKMYHDVIFFGGFFKSLQNMPVTLRSILKNTDPSMEDYEYLKIVIKDVENLNFEVNQVHGLAIGHRKLVRFSKQLVLSTNSSNAASYVNVGGGSNTGEGDAIQDKLALGLTYPERKLILSGTVYKKRELWLDPTPVYIALLDNCLLITEEINKGESQRYKLIERPIPIDYLSLEKRRIAEDNTLPTRSYSQREHKSPIHSFSTPISSMRPLLRSSGNHVSTAYGDKKTSSTEISNANPNINEFTFKIRNTATGESFKFYTTTAEELSQWVGAIMESFKKNSEKHEVNPFEFTVLSSEFGYFDKDAPVNLPVAPEGSEIDVALKRYAQKIDEDPCSWSKTTRIMCCEDVKYEGKIYLLVATIDGVFIKCRDDYNHGFVKILETNDVKRMEASIKLGLLFVLDSKRLCYFSISNLLSSYIKEDSPDKSCIVGIVIKDKVRFFKLADDFGNSKHLFFERKGKIVILTPEFDQLTNKVKYFKFYKEYKLPSSSNNILNNEIEDITILRKSFAVCTKKTVILYQDSFEDNGIVLPSFLNDKEMMAHLRHPHLNNLPFKNVMDSKKRTSKESLTEEAKKDIATCKAIPVNFFQISQSKFFLLVYDEAVVKINCYGEMSDWRKDILLLDFCCTGASFHENHLILVGDNLIQIYDLKNIHQNLGELAPIQIIKGKKIKLASSETKEKTILVLSHPNILNRQLLVACNPVTILDHK</sequence>
<dbReference type="InterPro" id="IPR052233">
    <property type="entry name" value="Rho-type_GEFs"/>
</dbReference>
<feature type="compositionally biased region" description="Polar residues" evidence="2">
    <location>
        <begin position="47"/>
        <end position="57"/>
    </location>
</feature>
<evidence type="ECO:0000259" key="5">
    <source>
        <dbReference type="PROSITE" id="PS50219"/>
    </source>
</evidence>
<dbReference type="Gene3D" id="1.20.900.10">
    <property type="entry name" value="Dbl homology (DH) domain"/>
    <property type="match status" value="1"/>
</dbReference>
<dbReference type="Gene3D" id="2.30.29.30">
    <property type="entry name" value="Pleckstrin-homology domain (PH domain)/Phosphotyrosine-binding domain (PTB)"/>
    <property type="match status" value="1"/>
</dbReference>
<dbReference type="PROSITE" id="PS50010">
    <property type="entry name" value="DH_2"/>
    <property type="match status" value="1"/>
</dbReference>
<keyword evidence="7" id="KW-1185">Reference proteome</keyword>
<dbReference type="OrthoDB" id="660555at2759"/>
<dbReference type="PROSITE" id="PS50003">
    <property type="entry name" value="PH_DOMAIN"/>
    <property type="match status" value="1"/>
</dbReference>
<dbReference type="PANTHER" id="PTHR46572:SF1">
    <property type="entry name" value="RHO1 GUANINE NUCLEOTIDE EXCHANGE FACTOR TUS1"/>
    <property type="match status" value="1"/>
</dbReference>
<dbReference type="InterPro" id="IPR057283">
    <property type="entry name" value="RGF3_WH"/>
</dbReference>
<dbReference type="InterPro" id="IPR035899">
    <property type="entry name" value="DBL_dom_sf"/>
</dbReference>
<feature type="region of interest" description="Disordered" evidence="2">
    <location>
        <begin position="1"/>
        <end position="57"/>
    </location>
</feature>
<evidence type="ECO:0000259" key="3">
    <source>
        <dbReference type="PROSITE" id="PS50003"/>
    </source>
</evidence>
<proteinExistence type="predicted"/>
<dbReference type="SMART" id="SM00233">
    <property type="entry name" value="PH"/>
    <property type="match status" value="1"/>
</dbReference>
<dbReference type="InterPro" id="IPR000219">
    <property type="entry name" value="DH_dom"/>
</dbReference>
<organism evidence="6 7">
    <name type="scientific">Saccharomyces pastorianus</name>
    <name type="common">Lager yeast</name>
    <name type="synonym">Saccharomyces cerevisiae x Saccharomyces eubayanus</name>
    <dbReference type="NCBI Taxonomy" id="27292"/>
    <lineage>
        <taxon>Eukaryota</taxon>
        <taxon>Fungi</taxon>
        <taxon>Dikarya</taxon>
        <taxon>Ascomycota</taxon>
        <taxon>Saccharomycotina</taxon>
        <taxon>Saccharomycetes</taxon>
        <taxon>Saccharomycetales</taxon>
        <taxon>Saccharomycetaceae</taxon>
        <taxon>Saccharomyces</taxon>
    </lineage>
</organism>
<dbReference type="GO" id="GO:0005085">
    <property type="term" value="F:guanyl-nucleotide exchange factor activity"/>
    <property type="evidence" value="ECO:0007669"/>
    <property type="project" value="UniProtKB-KW"/>
</dbReference>
<gene>
    <name evidence="6" type="primary">TUS1_2</name>
    <name evidence="6" type="ORF">GRS66_009629</name>
</gene>
<reference evidence="6 7" key="1">
    <citation type="journal article" date="2019" name="BMC Genomics">
        <title>Chromosome level assembly and comparative genome analysis confirm lager-brewing yeasts originated from a single hybridization.</title>
        <authorList>
            <person name="Salazar A.N."/>
            <person name="Gorter de Vries A.R."/>
            <person name="van den Broek M."/>
            <person name="Brouwers N."/>
            <person name="de la Torre Cortes P."/>
            <person name="Kuijpers N.G.A."/>
            <person name="Daran J.G."/>
            <person name="Abeel T."/>
        </authorList>
    </citation>
    <scope>NUCLEOTIDE SEQUENCE [LARGE SCALE GENOMIC DNA]</scope>
    <source>
        <strain evidence="6 7">CBS 1483</strain>
    </source>
</reference>
<dbReference type="PROSITE" id="PS50219">
    <property type="entry name" value="CNH"/>
    <property type="match status" value="1"/>
</dbReference>
<evidence type="ECO:0000313" key="7">
    <source>
        <dbReference type="Proteomes" id="UP000501346"/>
    </source>
</evidence>
<feature type="compositionally biased region" description="Polar residues" evidence="2">
    <location>
        <begin position="95"/>
        <end position="105"/>
    </location>
</feature>
<feature type="domain" description="DH" evidence="4">
    <location>
        <begin position="474"/>
        <end position="664"/>
    </location>
</feature>
<evidence type="ECO:0000259" key="4">
    <source>
        <dbReference type="PROSITE" id="PS50010"/>
    </source>
</evidence>
<dbReference type="InterPro" id="IPR011993">
    <property type="entry name" value="PH-like_dom_sf"/>
</dbReference>